<reference evidence="1" key="3">
    <citation type="submission" date="2025-09" db="UniProtKB">
        <authorList>
            <consortium name="Ensembl"/>
        </authorList>
    </citation>
    <scope>IDENTIFICATION</scope>
</reference>
<sequence>MAPPAGGTAAGSDPGSAAVLLAVHAAVRPLGAGLDVEAQLRRLQLSADPERPGRFRLEMLGAGPGAVSLEWPLESVSYTVRGPCQHELQPPPGGPGTLSLYFANPQEAQRWAALVRDATVEGRSGSDSLPPALGPETCPVSPPSPLEVPTPKAPQPKVDLPWSPGDLMEKEELAGRLTQAVEGGDEKGAAQAAAILAQRHVALRVQLQEAYFPPGPIRLQVTVEDAASSAHVSLQVHPHCTIRALQEQVFSEFGFPPAVQCWVIGSCLCVPEHSLAFYGVRRDGDPAFLYLLSAPREAPGHSLQRPQKVDGELGRLFPQSLGLPPTPQPASSSLLSPLQPGWPCPSCTFINAPGRPGCEMCSTQRPCAWDPLPTASTQQLPKVLGAEAGRGWDRTSRMTHLPLLPGHTEREWPFPSRPKVLGPPPEPLREPLLMLAGVIKDTFEPATCPFTVLSCSLGGWKADSPLRGTLAILGGWALPSGAQATEEHTWNAGPSPKASGPGTHSPGAQGG</sequence>
<evidence type="ECO:0000313" key="1">
    <source>
        <dbReference type="Ensembl" id="ENSOARP00020060255.1"/>
    </source>
</evidence>
<organism evidence="1">
    <name type="scientific">Ovis aries</name>
    <name type="common">Sheep</name>
    <dbReference type="NCBI Taxonomy" id="9940"/>
    <lineage>
        <taxon>Eukaryota</taxon>
        <taxon>Metazoa</taxon>
        <taxon>Chordata</taxon>
        <taxon>Craniata</taxon>
        <taxon>Vertebrata</taxon>
        <taxon>Euteleostomi</taxon>
        <taxon>Mammalia</taxon>
        <taxon>Eutheria</taxon>
        <taxon>Laurasiatheria</taxon>
        <taxon>Artiodactyla</taxon>
        <taxon>Ruminantia</taxon>
        <taxon>Pecora</taxon>
        <taxon>Bovidae</taxon>
        <taxon>Caprinae</taxon>
        <taxon>Ovis</taxon>
    </lineage>
</organism>
<reference evidence="1" key="2">
    <citation type="submission" date="2025-08" db="UniProtKB">
        <authorList>
            <consortium name="Ensembl"/>
        </authorList>
    </citation>
    <scope>IDENTIFICATION</scope>
</reference>
<gene>
    <name evidence="1" type="primary">SHARPIN</name>
</gene>
<name>A0AC11EM51_SHEEP</name>
<dbReference type="Ensembl" id="ENSOART00020008226.2">
    <property type="protein sequence ID" value="ENSOARP00020060255.1"/>
    <property type="gene ID" value="ENSOARG00020005360.2"/>
</dbReference>
<accession>A0AC11EM51</accession>
<proteinExistence type="predicted"/>
<protein>
    <submittedName>
        <fullName evidence="1">SHANK associated RH domain interactor</fullName>
    </submittedName>
</protein>
<reference evidence="1" key="1">
    <citation type="submission" date="2020-11" db="EMBL/GenBank/DDBJ databases">
        <authorList>
            <person name="Davenport K.M."/>
            <person name="Bickhart D.M."/>
            <person name="Smith T.P.L."/>
            <person name="Murdoch B.M."/>
            <person name="Rosen B.D."/>
        </authorList>
    </citation>
    <scope>NUCLEOTIDE SEQUENCE [LARGE SCALE GENOMIC DNA]</scope>
    <source>
        <strain evidence="1">OAR_USU_Benz2616</strain>
    </source>
</reference>